<evidence type="ECO:0000256" key="8">
    <source>
        <dbReference type="PROSITE-ProRule" id="PRU00090"/>
    </source>
</evidence>
<dbReference type="InterPro" id="IPR001134">
    <property type="entry name" value="Netrin_domain"/>
</dbReference>
<evidence type="ECO:0000256" key="2">
    <source>
        <dbReference type="ARBA" id="ARBA00010054"/>
    </source>
</evidence>
<keyword evidence="9" id="KW-0732">Signal</keyword>
<dbReference type="Gene3D" id="1.10.2000.10">
    <property type="entry name" value="Frizzled cysteine-rich domain"/>
    <property type="match status" value="1"/>
</dbReference>
<dbReference type="PROSITE" id="PS50189">
    <property type="entry name" value="NTR"/>
    <property type="match status" value="1"/>
</dbReference>
<dbReference type="PANTHER" id="PTHR11309:SF126">
    <property type="entry name" value="FRIZZLED-2"/>
    <property type="match status" value="1"/>
</dbReference>
<evidence type="ECO:0008006" key="14">
    <source>
        <dbReference type="Google" id="ProtNLM"/>
    </source>
</evidence>
<evidence type="ECO:0000313" key="13">
    <source>
        <dbReference type="Proteomes" id="UP000594262"/>
    </source>
</evidence>
<dbReference type="SUPFAM" id="SSF63501">
    <property type="entry name" value="Frizzled cysteine-rich domain"/>
    <property type="match status" value="1"/>
</dbReference>
<comment type="similarity">
    <text evidence="2">Belongs to the secreted frizzled-related protein (sFRP) family.</text>
</comment>
<dbReference type="EnsemblMetazoa" id="CLYHEMT000005.1">
    <property type="protein sequence ID" value="CLYHEMP000005.1"/>
    <property type="gene ID" value="CLYHEMG000005"/>
</dbReference>
<dbReference type="Pfam" id="PF01392">
    <property type="entry name" value="Fz"/>
    <property type="match status" value="1"/>
</dbReference>
<dbReference type="InterPro" id="IPR015526">
    <property type="entry name" value="Frizzled/SFRP"/>
</dbReference>
<protein>
    <recommendedName>
        <fullName evidence="14">Secreted frizzled related protein</fullName>
    </recommendedName>
</protein>
<evidence type="ECO:0000256" key="4">
    <source>
        <dbReference type="ARBA" id="ARBA00022525"/>
    </source>
</evidence>
<comment type="subcellular location">
    <subcellularLocation>
        <location evidence="1">Secreted</location>
    </subcellularLocation>
</comment>
<evidence type="ECO:0000256" key="6">
    <source>
        <dbReference type="ARBA" id="ARBA00022782"/>
    </source>
</evidence>
<dbReference type="PANTHER" id="PTHR11309">
    <property type="entry name" value="FRIZZLED"/>
    <property type="match status" value="1"/>
</dbReference>
<keyword evidence="5" id="KW-0879">Wnt signaling pathway</keyword>
<dbReference type="InterPro" id="IPR018933">
    <property type="entry name" value="Netrin_module_non-TIMP"/>
</dbReference>
<evidence type="ECO:0000313" key="12">
    <source>
        <dbReference type="EnsemblMetazoa" id="CLYHEMP000005.1"/>
    </source>
</evidence>
<keyword evidence="6" id="KW-0221">Differentiation</keyword>
<dbReference type="GeneID" id="136813000"/>
<dbReference type="GO" id="GO:0005886">
    <property type="term" value="C:plasma membrane"/>
    <property type="evidence" value="ECO:0007669"/>
    <property type="project" value="TreeGrafter"/>
</dbReference>
<feature type="domain" description="FZ" evidence="10">
    <location>
        <begin position="33"/>
        <end position="155"/>
    </location>
</feature>
<keyword evidence="3" id="KW-0217">Developmental protein</keyword>
<evidence type="ECO:0000256" key="1">
    <source>
        <dbReference type="ARBA" id="ARBA00004613"/>
    </source>
</evidence>
<dbReference type="PROSITE" id="PS50038">
    <property type="entry name" value="FZ"/>
    <property type="match status" value="1"/>
</dbReference>
<accession>A0A7M5TPS5</accession>
<evidence type="ECO:0000259" key="11">
    <source>
        <dbReference type="PROSITE" id="PS50189"/>
    </source>
</evidence>
<dbReference type="RefSeq" id="XP_066925609.1">
    <property type="nucleotide sequence ID" value="XM_067069508.1"/>
</dbReference>
<keyword evidence="4" id="KW-0964">Secreted</keyword>
<feature type="signal peptide" evidence="9">
    <location>
        <begin position="1"/>
        <end position="21"/>
    </location>
</feature>
<dbReference type="GO" id="GO:0035567">
    <property type="term" value="P:non-canonical Wnt signaling pathway"/>
    <property type="evidence" value="ECO:0007669"/>
    <property type="project" value="TreeGrafter"/>
</dbReference>
<sequence length="302" mass="35329">MHILLLSIVLLILSLDIKADALANYDDLPRLSKQRNQCIPVEIPQCKRWYDQRRPPNIYTATTAEYRNVKSLVSQLSLLPKNYRECVNDATFLLCALYSPVCIKGSKPLKPCRELCVKWRKNCRRLDIFSNVALPDKLRDCNELPEFHNSMCIQPSSFITKEQEEKKSNKDSSKHKTCDCKDFKQPTPKYRHFRKAAYVIEATINSRETLANGNTKIILDVLKIYKQGKISIKFGKLRMWSSCLCHKDIQYGDKKYFLIVDENHHKKKKNLEISKTTLVLDATQYENKIDKWYKKCLKRKSC</sequence>
<dbReference type="Proteomes" id="UP000594262">
    <property type="component" value="Unplaced"/>
</dbReference>
<evidence type="ECO:0000256" key="5">
    <source>
        <dbReference type="ARBA" id="ARBA00022687"/>
    </source>
</evidence>
<dbReference type="SUPFAM" id="SSF50242">
    <property type="entry name" value="TIMP-like"/>
    <property type="match status" value="1"/>
</dbReference>
<name>A0A7M5TPS5_9CNID</name>
<organism evidence="12 13">
    <name type="scientific">Clytia hemisphaerica</name>
    <dbReference type="NCBI Taxonomy" id="252671"/>
    <lineage>
        <taxon>Eukaryota</taxon>
        <taxon>Metazoa</taxon>
        <taxon>Cnidaria</taxon>
        <taxon>Hydrozoa</taxon>
        <taxon>Hydroidolina</taxon>
        <taxon>Leptothecata</taxon>
        <taxon>Obeliida</taxon>
        <taxon>Clytiidae</taxon>
        <taxon>Clytia</taxon>
    </lineage>
</organism>
<keyword evidence="13" id="KW-1185">Reference proteome</keyword>
<evidence type="ECO:0000256" key="3">
    <source>
        <dbReference type="ARBA" id="ARBA00022473"/>
    </source>
</evidence>
<dbReference type="SMART" id="SM00063">
    <property type="entry name" value="FRI"/>
    <property type="match status" value="1"/>
</dbReference>
<feature type="chain" id="PRO_5029753436" description="Secreted frizzled related protein" evidence="9">
    <location>
        <begin position="22"/>
        <end position="302"/>
    </location>
</feature>
<dbReference type="GO" id="GO:0005576">
    <property type="term" value="C:extracellular region"/>
    <property type="evidence" value="ECO:0007669"/>
    <property type="project" value="UniProtKB-SubCell"/>
</dbReference>
<reference evidence="12" key="1">
    <citation type="submission" date="2021-01" db="UniProtKB">
        <authorList>
            <consortium name="EnsemblMetazoa"/>
        </authorList>
    </citation>
    <scope>IDENTIFICATION</scope>
</reference>
<evidence type="ECO:0000256" key="9">
    <source>
        <dbReference type="SAM" id="SignalP"/>
    </source>
</evidence>
<dbReference type="GO" id="GO:0017147">
    <property type="term" value="F:Wnt-protein binding"/>
    <property type="evidence" value="ECO:0007669"/>
    <property type="project" value="TreeGrafter"/>
</dbReference>
<dbReference type="AlphaFoldDB" id="A0A7M5TPS5"/>
<evidence type="ECO:0000259" key="10">
    <source>
        <dbReference type="PROSITE" id="PS50038"/>
    </source>
</evidence>
<proteinExistence type="inferred from homology"/>
<dbReference type="GO" id="GO:0060070">
    <property type="term" value="P:canonical Wnt signaling pathway"/>
    <property type="evidence" value="ECO:0007669"/>
    <property type="project" value="TreeGrafter"/>
</dbReference>
<dbReference type="GO" id="GO:0042813">
    <property type="term" value="F:Wnt receptor activity"/>
    <property type="evidence" value="ECO:0007669"/>
    <property type="project" value="TreeGrafter"/>
</dbReference>
<dbReference type="RefSeq" id="XP_066925608.1">
    <property type="nucleotide sequence ID" value="XM_067069507.1"/>
</dbReference>
<comment type="caution">
    <text evidence="8">Lacks conserved residue(s) required for the propagation of feature annotation.</text>
</comment>
<dbReference type="Gene3D" id="2.40.50.120">
    <property type="match status" value="1"/>
</dbReference>
<evidence type="ECO:0000256" key="7">
    <source>
        <dbReference type="ARBA" id="ARBA00023157"/>
    </source>
</evidence>
<dbReference type="InterPro" id="IPR020067">
    <property type="entry name" value="Frizzled_dom"/>
</dbReference>
<keyword evidence="7" id="KW-1015">Disulfide bond</keyword>
<dbReference type="GO" id="GO:0030154">
    <property type="term" value="P:cell differentiation"/>
    <property type="evidence" value="ECO:0007669"/>
    <property type="project" value="UniProtKB-KW"/>
</dbReference>
<dbReference type="InterPro" id="IPR008993">
    <property type="entry name" value="TIMP-like_OB-fold"/>
</dbReference>
<dbReference type="InterPro" id="IPR036790">
    <property type="entry name" value="Frizzled_dom_sf"/>
</dbReference>
<dbReference type="Pfam" id="PF01759">
    <property type="entry name" value="NTR"/>
    <property type="match status" value="1"/>
</dbReference>
<feature type="domain" description="NTR" evidence="11">
    <location>
        <begin position="178"/>
        <end position="302"/>
    </location>
</feature>
<dbReference type="OrthoDB" id="5946121at2759"/>